<sequence>MTDTTSQGSARTTGAVAAGLATVAGDGTVLDTWFPA</sequence>
<dbReference type="Gene3D" id="3.30.70.2010">
    <property type="match status" value="1"/>
</dbReference>
<accession>A0A6G3SKW6</accession>
<reference evidence="1" key="1">
    <citation type="submission" date="2020-01" db="EMBL/GenBank/DDBJ databases">
        <title>Insect and environment-associated Actinomycetes.</title>
        <authorList>
            <person name="Currrie C."/>
            <person name="Chevrette M."/>
            <person name="Carlson C."/>
            <person name="Stubbendieck R."/>
            <person name="Wendt-Pienkowski E."/>
        </authorList>
    </citation>
    <scope>NUCLEOTIDE SEQUENCE</scope>
    <source>
        <strain evidence="1">SID505</strain>
    </source>
</reference>
<keyword evidence="1" id="KW-0808">Transferase</keyword>
<protein>
    <submittedName>
        <fullName evidence="1">2,3,4,5-tetrahydropyridine-2,6-dicarboxylate N-succinyltransferase</fullName>
    </submittedName>
</protein>
<comment type="caution">
    <text evidence="1">The sequence shown here is derived from an EMBL/GenBank/DDBJ whole genome shotgun (WGS) entry which is preliminary data.</text>
</comment>
<name>A0A6G3SKW6_STRAQ</name>
<gene>
    <name evidence="1" type="ORF">G3I43_03830</name>
</gene>
<dbReference type="AlphaFoldDB" id="A0A6G3SKW6"/>
<dbReference type="GO" id="GO:0016740">
    <property type="term" value="F:transferase activity"/>
    <property type="evidence" value="ECO:0007669"/>
    <property type="project" value="UniProtKB-KW"/>
</dbReference>
<evidence type="ECO:0000313" key="1">
    <source>
        <dbReference type="EMBL" id="NEB83315.1"/>
    </source>
</evidence>
<feature type="non-terminal residue" evidence="1">
    <location>
        <position position="36"/>
    </location>
</feature>
<proteinExistence type="predicted"/>
<dbReference type="EMBL" id="JAAGMK010000098">
    <property type="protein sequence ID" value="NEB83315.1"/>
    <property type="molecule type" value="Genomic_DNA"/>
</dbReference>
<organism evidence="1">
    <name type="scientific">Streptomyces anulatus</name>
    <name type="common">Streptomyces chrysomallus</name>
    <dbReference type="NCBI Taxonomy" id="1892"/>
    <lineage>
        <taxon>Bacteria</taxon>
        <taxon>Bacillati</taxon>
        <taxon>Actinomycetota</taxon>
        <taxon>Actinomycetes</taxon>
        <taxon>Kitasatosporales</taxon>
        <taxon>Streptomycetaceae</taxon>
        <taxon>Streptomyces</taxon>
    </lineage>
</organism>